<proteinExistence type="predicted"/>
<dbReference type="AlphaFoldDB" id="A0ABD7A6P2"/>
<evidence type="ECO:0000256" key="1">
    <source>
        <dbReference type="SAM" id="SignalP"/>
    </source>
</evidence>
<dbReference type="RefSeq" id="WP_176812012.1">
    <property type="nucleotide sequence ID" value="NZ_CP055305.1"/>
</dbReference>
<feature type="signal peptide" evidence="1">
    <location>
        <begin position="1"/>
        <end position="18"/>
    </location>
</feature>
<name>A0ABD7A6P2_9PAST</name>
<dbReference type="KEGG" id="mpeg:HV560_01560"/>
<accession>A0ABD7A6P2</accession>
<dbReference type="EMBL" id="CP055305">
    <property type="protein sequence ID" value="QLB41618.1"/>
    <property type="molecule type" value="Genomic_DNA"/>
</dbReference>
<organism evidence="2 3">
    <name type="scientific">Mannheimia pernigra</name>
    <dbReference type="NCBI Taxonomy" id="111844"/>
    <lineage>
        <taxon>Bacteria</taxon>
        <taxon>Pseudomonadati</taxon>
        <taxon>Pseudomonadota</taxon>
        <taxon>Gammaproteobacteria</taxon>
        <taxon>Pasteurellales</taxon>
        <taxon>Pasteurellaceae</taxon>
        <taxon>Mannheimia</taxon>
    </lineage>
</organism>
<feature type="chain" id="PRO_5044871420" description="Lipoprotein" evidence="1">
    <location>
        <begin position="19"/>
        <end position="92"/>
    </location>
</feature>
<evidence type="ECO:0008006" key="4">
    <source>
        <dbReference type="Google" id="ProtNLM"/>
    </source>
</evidence>
<dbReference type="Proteomes" id="UP000509784">
    <property type="component" value="Chromosome"/>
</dbReference>
<sequence>MMKKSLILLLGLSFFLSACETKAEKEKECELIYSGMVAKRTDWKQVYSQENLSKGVDIALGIHLRDQYDELYKQAQEKHCTEAIKYHESEHQ</sequence>
<evidence type="ECO:0000313" key="2">
    <source>
        <dbReference type="EMBL" id="QLB41618.1"/>
    </source>
</evidence>
<reference evidence="2 3" key="1">
    <citation type="submission" date="2020-06" db="EMBL/GenBank/DDBJ databases">
        <title>Mannheimia pernigra sp. nov. isolated from bovine respiratory tract.</title>
        <authorList>
            <person name="Kuhnert P."/>
            <person name="Akarsu-Egger H."/>
        </authorList>
    </citation>
    <scope>NUCLEOTIDE SEQUENCE [LARGE SCALE GENOMIC DNA]</scope>
    <source>
        <strain evidence="2 3">17CN0883</strain>
    </source>
</reference>
<gene>
    <name evidence="2" type="ORF">HV560_01560</name>
</gene>
<evidence type="ECO:0000313" key="3">
    <source>
        <dbReference type="Proteomes" id="UP000509784"/>
    </source>
</evidence>
<keyword evidence="1" id="KW-0732">Signal</keyword>
<dbReference type="PROSITE" id="PS51257">
    <property type="entry name" value="PROKAR_LIPOPROTEIN"/>
    <property type="match status" value="1"/>
</dbReference>
<protein>
    <recommendedName>
        <fullName evidence="4">Lipoprotein</fullName>
    </recommendedName>
</protein>